<evidence type="ECO:0000256" key="2">
    <source>
        <dbReference type="SAM" id="SignalP"/>
    </source>
</evidence>
<dbReference type="Proteomes" id="UP000268162">
    <property type="component" value="Unassembled WGS sequence"/>
</dbReference>
<gene>
    <name evidence="3" type="ORF">BJ085DRAFT_40322</name>
</gene>
<evidence type="ECO:0000256" key="1">
    <source>
        <dbReference type="SAM" id="MobiDB-lite"/>
    </source>
</evidence>
<reference evidence="4" key="1">
    <citation type="journal article" date="2018" name="Nat. Microbiol.">
        <title>Leveraging single-cell genomics to expand the fungal tree of life.</title>
        <authorList>
            <person name="Ahrendt S.R."/>
            <person name="Quandt C.A."/>
            <person name="Ciobanu D."/>
            <person name="Clum A."/>
            <person name="Salamov A."/>
            <person name="Andreopoulos B."/>
            <person name="Cheng J.F."/>
            <person name="Woyke T."/>
            <person name="Pelin A."/>
            <person name="Henrissat B."/>
            <person name="Reynolds N.K."/>
            <person name="Benny G.L."/>
            <person name="Smith M.E."/>
            <person name="James T.Y."/>
            <person name="Grigoriev I.V."/>
        </authorList>
    </citation>
    <scope>NUCLEOTIDE SEQUENCE [LARGE SCALE GENOMIC DNA]</scope>
    <source>
        <strain evidence="4">RSA 468</strain>
    </source>
</reference>
<feature type="compositionally biased region" description="Basic residues" evidence="1">
    <location>
        <begin position="50"/>
        <end position="59"/>
    </location>
</feature>
<feature type="compositionally biased region" description="Basic residues" evidence="1">
    <location>
        <begin position="82"/>
        <end position="91"/>
    </location>
</feature>
<accession>A0A4P9ZMA4</accession>
<feature type="chain" id="PRO_5020660772" evidence="2">
    <location>
        <begin position="24"/>
        <end position="104"/>
    </location>
</feature>
<feature type="signal peptide" evidence="2">
    <location>
        <begin position="1"/>
        <end position="23"/>
    </location>
</feature>
<name>A0A4P9ZMA4_9FUNG</name>
<keyword evidence="2" id="KW-0732">Signal</keyword>
<evidence type="ECO:0000313" key="3">
    <source>
        <dbReference type="EMBL" id="RKP33380.1"/>
    </source>
</evidence>
<evidence type="ECO:0000313" key="4">
    <source>
        <dbReference type="Proteomes" id="UP000268162"/>
    </source>
</evidence>
<proteinExistence type="predicted"/>
<protein>
    <submittedName>
        <fullName evidence="3">Uncharacterized protein</fullName>
    </submittedName>
</protein>
<dbReference type="EMBL" id="ML003957">
    <property type="protein sequence ID" value="RKP33380.1"/>
    <property type="molecule type" value="Genomic_DNA"/>
</dbReference>
<sequence length="104" mass="11359">MHSASFIKAFIVAAMALSAVAQANQSNTSVLPEGSSLMRRDVGEDQYLVRRSKKNKGSKSKNAETAAPLNRRDIGEDQYLVRRSKKNKSNQKGKLADVPQAPTV</sequence>
<dbReference type="AlphaFoldDB" id="A0A4P9ZMA4"/>
<keyword evidence="4" id="KW-1185">Reference proteome</keyword>
<organism evidence="3 4">
    <name type="scientific">Dimargaris cristalligena</name>
    <dbReference type="NCBI Taxonomy" id="215637"/>
    <lineage>
        <taxon>Eukaryota</taxon>
        <taxon>Fungi</taxon>
        <taxon>Fungi incertae sedis</taxon>
        <taxon>Zoopagomycota</taxon>
        <taxon>Kickxellomycotina</taxon>
        <taxon>Dimargaritomycetes</taxon>
        <taxon>Dimargaritales</taxon>
        <taxon>Dimargaritaceae</taxon>
        <taxon>Dimargaris</taxon>
    </lineage>
</organism>
<feature type="region of interest" description="Disordered" evidence="1">
    <location>
        <begin position="29"/>
        <end position="104"/>
    </location>
</feature>